<evidence type="ECO:0000256" key="2">
    <source>
        <dbReference type="ARBA" id="ARBA00022448"/>
    </source>
</evidence>
<keyword evidence="6" id="KW-0406">Ion transport</keyword>
<evidence type="ECO:0000256" key="5">
    <source>
        <dbReference type="ARBA" id="ARBA00022989"/>
    </source>
</evidence>
<feature type="transmembrane region" description="Helical" evidence="8">
    <location>
        <begin position="293"/>
        <end position="317"/>
    </location>
</feature>
<comment type="subcellular location">
    <subcellularLocation>
        <location evidence="1">Cell membrane</location>
        <topology evidence="1">Multi-pass membrane protein</topology>
    </subcellularLocation>
</comment>
<dbReference type="PANTHER" id="PTHR32507:SF8">
    <property type="entry name" value="CNH1P"/>
    <property type="match status" value="1"/>
</dbReference>
<protein>
    <submittedName>
        <fullName evidence="10">Cation:proton antiporter</fullName>
    </submittedName>
</protein>
<evidence type="ECO:0000313" key="11">
    <source>
        <dbReference type="Proteomes" id="UP001203512"/>
    </source>
</evidence>
<name>A0ABT0E0T0_9SPHN</name>
<feature type="transmembrane region" description="Helical" evidence="8">
    <location>
        <begin position="323"/>
        <end position="345"/>
    </location>
</feature>
<evidence type="ECO:0000256" key="6">
    <source>
        <dbReference type="ARBA" id="ARBA00023065"/>
    </source>
</evidence>
<evidence type="ECO:0000313" key="10">
    <source>
        <dbReference type="EMBL" id="MCK0532963.1"/>
    </source>
</evidence>
<dbReference type="RefSeq" id="WP_247233970.1">
    <property type="nucleotide sequence ID" value="NZ_JALKHS010000016.1"/>
</dbReference>
<feature type="transmembrane region" description="Helical" evidence="8">
    <location>
        <begin position="12"/>
        <end position="29"/>
    </location>
</feature>
<feature type="transmembrane region" description="Helical" evidence="8">
    <location>
        <begin position="67"/>
        <end position="87"/>
    </location>
</feature>
<evidence type="ECO:0000256" key="1">
    <source>
        <dbReference type="ARBA" id="ARBA00004651"/>
    </source>
</evidence>
<evidence type="ECO:0000256" key="4">
    <source>
        <dbReference type="ARBA" id="ARBA00022692"/>
    </source>
</evidence>
<feature type="transmembrane region" description="Helical" evidence="8">
    <location>
        <begin position="352"/>
        <end position="372"/>
    </location>
</feature>
<keyword evidence="4 8" id="KW-0812">Transmembrane</keyword>
<organism evidence="10 11">
    <name type="scientific">Sphingobium agri</name>
    <dbReference type="NCBI Taxonomy" id="2933566"/>
    <lineage>
        <taxon>Bacteria</taxon>
        <taxon>Pseudomonadati</taxon>
        <taxon>Pseudomonadota</taxon>
        <taxon>Alphaproteobacteria</taxon>
        <taxon>Sphingomonadales</taxon>
        <taxon>Sphingomonadaceae</taxon>
        <taxon>Sphingobium</taxon>
    </lineage>
</organism>
<proteinExistence type="predicted"/>
<evidence type="ECO:0000256" key="7">
    <source>
        <dbReference type="ARBA" id="ARBA00023136"/>
    </source>
</evidence>
<dbReference type="Proteomes" id="UP001203512">
    <property type="component" value="Unassembled WGS sequence"/>
</dbReference>
<sequence length="427" mass="45953">MPDFSSPEPYILWLTGAGVLIALVAWLPLALKRLPLSLPIICIAIGAVIFLLPAVSLRPMPLSYPTITERFTELVVIIALMGAGLKLDRIFSWRHWSVTWRLLGITMPVSVAAITLIGGWGLGLSWTAALLLGASLAPTDPVLASDVQVGPPKSGEEDEVRFGLTSEAGLNDGFAFPFVNLAIALALAAKTGDPWASDWLLHDVAWEIGMGVAGGWAIGKLFGWLTFHVPAESKLAQTGDGLIAIAATFVSYGVTEILDCYGFLAVFITALTLRRSHRDHEFQREMHDITEQLERIAMMVLLILFGGALVNGLLAPLGWADAAAAFAIILLVRPIAGLVGLAGFHAERMEKLTLAFFGIRGVGSFYYLAYAINHAAFAEAERLWAIVGLVSLLSILLHGLTVTPVMRTIDRQRGRDPDALDETTAAP</sequence>
<dbReference type="EMBL" id="JALKHS010000016">
    <property type="protein sequence ID" value="MCK0532963.1"/>
    <property type="molecule type" value="Genomic_DNA"/>
</dbReference>
<feature type="transmembrane region" description="Helical" evidence="8">
    <location>
        <begin position="99"/>
        <end position="122"/>
    </location>
</feature>
<accession>A0ABT0E0T0</accession>
<dbReference type="InterPro" id="IPR006153">
    <property type="entry name" value="Cation/H_exchanger_TM"/>
</dbReference>
<feature type="transmembrane region" description="Helical" evidence="8">
    <location>
        <begin position="242"/>
        <end position="273"/>
    </location>
</feature>
<gene>
    <name evidence="10" type="ORF">MU848_15340</name>
</gene>
<evidence type="ECO:0000256" key="8">
    <source>
        <dbReference type="SAM" id="Phobius"/>
    </source>
</evidence>
<reference evidence="10 11" key="1">
    <citation type="submission" date="2022-04" db="EMBL/GenBank/DDBJ databases">
        <authorList>
            <person name="Huq M.A."/>
        </authorList>
    </citation>
    <scope>NUCLEOTIDE SEQUENCE [LARGE SCALE GENOMIC DNA]</scope>
    <source>
        <strain evidence="10 11">MAH-33</strain>
    </source>
</reference>
<feature type="transmembrane region" description="Helical" evidence="8">
    <location>
        <begin position="36"/>
        <end position="55"/>
    </location>
</feature>
<dbReference type="Pfam" id="PF00999">
    <property type="entry name" value="Na_H_Exchanger"/>
    <property type="match status" value="1"/>
</dbReference>
<evidence type="ECO:0000259" key="9">
    <source>
        <dbReference type="Pfam" id="PF00999"/>
    </source>
</evidence>
<comment type="caution">
    <text evidence="10">The sequence shown here is derived from an EMBL/GenBank/DDBJ whole genome shotgun (WGS) entry which is preliminary data.</text>
</comment>
<keyword evidence="3" id="KW-0050">Antiport</keyword>
<evidence type="ECO:0000256" key="3">
    <source>
        <dbReference type="ARBA" id="ARBA00022449"/>
    </source>
</evidence>
<feature type="domain" description="Cation/H+ exchanger transmembrane" evidence="9">
    <location>
        <begin position="19"/>
        <end position="407"/>
    </location>
</feature>
<feature type="transmembrane region" description="Helical" evidence="8">
    <location>
        <begin position="174"/>
        <end position="192"/>
    </location>
</feature>
<keyword evidence="7 8" id="KW-0472">Membrane</keyword>
<keyword evidence="11" id="KW-1185">Reference proteome</keyword>
<dbReference type="PANTHER" id="PTHR32507">
    <property type="entry name" value="NA(+)/H(+) ANTIPORTER 1"/>
    <property type="match status" value="1"/>
</dbReference>
<keyword evidence="2" id="KW-0813">Transport</keyword>
<feature type="transmembrane region" description="Helical" evidence="8">
    <location>
        <begin position="204"/>
        <end position="222"/>
    </location>
</feature>
<feature type="transmembrane region" description="Helical" evidence="8">
    <location>
        <begin position="384"/>
        <end position="405"/>
    </location>
</feature>
<keyword evidence="5 8" id="KW-1133">Transmembrane helix</keyword>